<evidence type="ECO:0000256" key="1">
    <source>
        <dbReference type="SAM" id="MobiDB-lite"/>
    </source>
</evidence>
<sequence>MVSNVIANLNAPAPAAEQLEVREKFDQFVGESLFGQMLKSMRKTLDKPAYFHGGRGEEVFQSQLDQLLVQKLSEASAQELSGPMFEQFMSQANLSAEPNSSASSTESTQRPPHWKQVSLLQAVQTLNDQQSAPLLDALA</sequence>
<accession>A0A2S8GAZ2</accession>
<evidence type="ECO:0000259" key="2">
    <source>
        <dbReference type="Pfam" id="PF10135"/>
    </source>
</evidence>
<feature type="compositionally biased region" description="Polar residues" evidence="1">
    <location>
        <begin position="92"/>
        <end position="110"/>
    </location>
</feature>
<comment type="caution">
    <text evidence="3">The sequence shown here is derived from an EMBL/GenBank/DDBJ whole genome shotgun (WGS) entry which is preliminary data.</text>
</comment>
<dbReference type="OrthoDB" id="280272at2"/>
<proteinExistence type="predicted"/>
<evidence type="ECO:0000313" key="4">
    <source>
        <dbReference type="Proteomes" id="UP000237819"/>
    </source>
</evidence>
<feature type="domain" description="Flagellar protein FlgJ N-terminal" evidence="2">
    <location>
        <begin position="39"/>
        <end position="75"/>
    </location>
</feature>
<feature type="region of interest" description="Disordered" evidence="1">
    <location>
        <begin position="92"/>
        <end position="114"/>
    </location>
</feature>
<dbReference type="RefSeq" id="WP_105339265.1">
    <property type="nucleotide sequence ID" value="NZ_PUHZ01000026.1"/>
</dbReference>
<evidence type="ECO:0000313" key="3">
    <source>
        <dbReference type="EMBL" id="PQO41441.1"/>
    </source>
</evidence>
<dbReference type="InterPro" id="IPR019301">
    <property type="entry name" value="Flagellar_prot_FlgJ_N"/>
</dbReference>
<dbReference type="Proteomes" id="UP000237819">
    <property type="component" value="Unassembled WGS sequence"/>
</dbReference>
<dbReference type="EMBL" id="PUHZ01000026">
    <property type="protein sequence ID" value="PQO41441.1"/>
    <property type="molecule type" value="Genomic_DNA"/>
</dbReference>
<reference evidence="3 4" key="1">
    <citation type="submission" date="2018-02" db="EMBL/GenBank/DDBJ databases">
        <title>Comparative genomes isolates from brazilian mangrove.</title>
        <authorList>
            <person name="Araujo J.E."/>
            <person name="Taketani R.G."/>
            <person name="Silva M.C.P."/>
            <person name="Loureco M.V."/>
            <person name="Andreote F.D."/>
        </authorList>
    </citation>
    <scope>NUCLEOTIDE SEQUENCE [LARGE SCALE GENOMIC DNA]</scope>
    <source>
        <strain evidence="3 4">Nap-Phe MGV</strain>
    </source>
</reference>
<gene>
    <name evidence="3" type="ORF">C5Y93_30470</name>
</gene>
<organism evidence="3 4">
    <name type="scientific">Blastopirellula marina</name>
    <dbReference type="NCBI Taxonomy" id="124"/>
    <lineage>
        <taxon>Bacteria</taxon>
        <taxon>Pseudomonadati</taxon>
        <taxon>Planctomycetota</taxon>
        <taxon>Planctomycetia</taxon>
        <taxon>Pirellulales</taxon>
        <taxon>Pirellulaceae</taxon>
        <taxon>Blastopirellula</taxon>
    </lineage>
</organism>
<protein>
    <recommendedName>
        <fullName evidence="2">Flagellar protein FlgJ N-terminal domain-containing protein</fullName>
    </recommendedName>
</protein>
<dbReference type="Pfam" id="PF10135">
    <property type="entry name" value="Rod-binding"/>
    <property type="match status" value="1"/>
</dbReference>
<dbReference type="AlphaFoldDB" id="A0A2S8GAZ2"/>
<name>A0A2S8GAZ2_9BACT</name>